<dbReference type="InterPro" id="IPR052196">
    <property type="entry name" value="Bact_Kbp"/>
</dbReference>
<dbReference type="GO" id="GO:0005737">
    <property type="term" value="C:cytoplasm"/>
    <property type="evidence" value="ECO:0007669"/>
    <property type="project" value="UniProtKB-SubCell"/>
</dbReference>
<feature type="domain" description="LysM" evidence="5">
    <location>
        <begin position="95"/>
        <end position="144"/>
    </location>
</feature>
<keyword evidence="7" id="KW-1185">Reference proteome</keyword>
<sequence length="147" mass="16417">MGLFSFIKSAGDKLFGKENAEEKAQKVEQHLKNYGFKGLDVKVDDETVIVSGEVDTLQTKNRVLVAAGNIEGVSNVEDKMTVKEKEPANVEVEKMFYEVKKGDSLSKISKEVYGDAMKYNVIFEANKPMLKDPNLIYPGQKLVIPEL</sequence>
<dbReference type="PROSITE" id="PS51782">
    <property type="entry name" value="LYSM"/>
    <property type="match status" value="1"/>
</dbReference>
<dbReference type="InterPro" id="IPR018392">
    <property type="entry name" value="LysM"/>
</dbReference>
<comment type="caution">
    <text evidence="6">The sequence shown here is derived from an EMBL/GenBank/DDBJ whole genome shotgun (WGS) entry which is preliminary data.</text>
</comment>
<evidence type="ECO:0000313" key="7">
    <source>
        <dbReference type="Proteomes" id="UP000251835"/>
    </source>
</evidence>
<evidence type="ECO:0000313" key="6">
    <source>
        <dbReference type="EMBL" id="PVX50824.1"/>
    </source>
</evidence>
<keyword evidence="2" id="KW-0963">Cytoplasm</keyword>
<dbReference type="Pfam" id="PF04972">
    <property type="entry name" value="BON"/>
    <property type="match status" value="1"/>
</dbReference>
<dbReference type="PROSITE" id="PS50914">
    <property type="entry name" value="BON"/>
    <property type="match status" value="1"/>
</dbReference>
<organism evidence="6 7">
    <name type="scientific">Balneicella halophila</name>
    <dbReference type="NCBI Taxonomy" id="1537566"/>
    <lineage>
        <taxon>Bacteria</taxon>
        <taxon>Pseudomonadati</taxon>
        <taxon>Bacteroidota</taxon>
        <taxon>Bacteroidia</taxon>
        <taxon>Bacteroidales</taxon>
        <taxon>Balneicellaceae</taxon>
        <taxon>Balneicella</taxon>
    </lineage>
</organism>
<protein>
    <recommendedName>
        <fullName evidence="3">Potassium binding protein Kbp</fullName>
    </recommendedName>
</protein>
<evidence type="ECO:0000256" key="1">
    <source>
        <dbReference type="ARBA" id="ARBA00004496"/>
    </source>
</evidence>
<dbReference type="SMART" id="SM00257">
    <property type="entry name" value="LysM"/>
    <property type="match status" value="1"/>
</dbReference>
<reference evidence="6 7" key="1">
    <citation type="submission" date="2018-05" db="EMBL/GenBank/DDBJ databases">
        <title>Genomic Encyclopedia of Type Strains, Phase IV (KMG-IV): sequencing the most valuable type-strain genomes for metagenomic binning, comparative biology and taxonomic classification.</title>
        <authorList>
            <person name="Goeker M."/>
        </authorList>
    </citation>
    <scope>NUCLEOTIDE SEQUENCE [LARGE SCALE GENOMIC DNA]</scope>
    <source>
        <strain evidence="6 7">DSM 28579</strain>
    </source>
</reference>
<comment type="subcellular location">
    <subcellularLocation>
        <location evidence="1">Cytoplasm</location>
    </subcellularLocation>
</comment>
<dbReference type="NCBIfam" id="NF008399">
    <property type="entry name" value="PRK11198.1"/>
    <property type="match status" value="1"/>
</dbReference>
<name>A0A7L4UP68_BALHA</name>
<dbReference type="PANTHER" id="PTHR34700">
    <property type="entry name" value="POTASSIUM BINDING PROTEIN KBP"/>
    <property type="match status" value="1"/>
</dbReference>
<dbReference type="SUPFAM" id="SSF54106">
    <property type="entry name" value="LysM domain"/>
    <property type="match status" value="1"/>
</dbReference>
<dbReference type="OrthoDB" id="9811567at2"/>
<gene>
    <name evidence="6" type="ORF">C7377_1142</name>
</gene>
<dbReference type="AlphaFoldDB" id="A0A7L4UP68"/>
<evidence type="ECO:0000256" key="3">
    <source>
        <dbReference type="ARBA" id="ARBA00072219"/>
    </source>
</evidence>
<dbReference type="EMBL" id="QENZ01000004">
    <property type="protein sequence ID" value="PVX50824.1"/>
    <property type="molecule type" value="Genomic_DNA"/>
</dbReference>
<dbReference type="FunFam" id="3.10.350.10:FF:000001">
    <property type="entry name" value="Peptidoglycan-binding protein LysM"/>
    <property type="match status" value="1"/>
</dbReference>
<dbReference type="Gene3D" id="3.10.350.10">
    <property type="entry name" value="LysM domain"/>
    <property type="match status" value="1"/>
</dbReference>
<dbReference type="InterPro" id="IPR036779">
    <property type="entry name" value="LysM_dom_sf"/>
</dbReference>
<evidence type="ECO:0000256" key="2">
    <source>
        <dbReference type="ARBA" id="ARBA00022490"/>
    </source>
</evidence>
<evidence type="ECO:0000259" key="4">
    <source>
        <dbReference type="PROSITE" id="PS50914"/>
    </source>
</evidence>
<dbReference type="CDD" id="cd00118">
    <property type="entry name" value="LysM"/>
    <property type="match status" value="1"/>
</dbReference>
<feature type="domain" description="BON" evidence="4">
    <location>
        <begin position="16"/>
        <end position="84"/>
    </location>
</feature>
<dbReference type="PANTHER" id="PTHR34700:SF8">
    <property type="entry name" value="POTASSIUM BINDING PROTEIN KBP"/>
    <property type="match status" value="1"/>
</dbReference>
<dbReference type="InterPro" id="IPR007055">
    <property type="entry name" value="BON_dom"/>
</dbReference>
<evidence type="ECO:0000259" key="5">
    <source>
        <dbReference type="PROSITE" id="PS51782"/>
    </source>
</evidence>
<proteinExistence type="predicted"/>
<dbReference type="Gene3D" id="3.30.1340.30">
    <property type="match status" value="1"/>
</dbReference>
<dbReference type="RefSeq" id="WP_116496378.1">
    <property type="nucleotide sequence ID" value="NZ_QENZ01000004.1"/>
</dbReference>
<dbReference type="Proteomes" id="UP000251835">
    <property type="component" value="Unassembled WGS sequence"/>
</dbReference>
<dbReference type="Pfam" id="PF01476">
    <property type="entry name" value="LysM"/>
    <property type="match status" value="1"/>
</dbReference>
<accession>A0A7L4UP68</accession>